<evidence type="ECO:0000313" key="10">
    <source>
        <dbReference type="EMBL" id="KAG7319367.1"/>
    </source>
</evidence>
<dbReference type="EMBL" id="JAHKSW010000021">
    <property type="protein sequence ID" value="KAG7319367.1"/>
    <property type="molecule type" value="Genomic_DNA"/>
</dbReference>
<evidence type="ECO:0000256" key="6">
    <source>
        <dbReference type="ARBA" id="ARBA00022989"/>
    </source>
</evidence>
<dbReference type="GO" id="GO:0005730">
    <property type="term" value="C:nucleolus"/>
    <property type="evidence" value="ECO:0007669"/>
    <property type="project" value="TreeGrafter"/>
</dbReference>
<evidence type="ECO:0000256" key="5">
    <source>
        <dbReference type="ARBA" id="ARBA00022968"/>
    </source>
</evidence>
<gene>
    <name evidence="10" type="ORF">KOW79_017841</name>
</gene>
<dbReference type="OrthoDB" id="10036464at2759"/>
<evidence type="ECO:0000256" key="8">
    <source>
        <dbReference type="ARBA" id="ARBA00023136"/>
    </source>
</evidence>
<keyword evidence="7" id="KW-0333">Golgi apparatus</keyword>
<evidence type="ECO:0000256" key="9">
    <source>
        <dbReference type="SAM" id="Phobius"/>
    </source>
</evidence>
<dbReference type="InterPro" id="IPR038757">
    <property type="entry name" value="BRAP"/>
</dbReference>
<dbReference type="GO" id="GO:0000139">
    <property type="term" value="C:Golgi membrane"/>
    <property type="evidence" value="ECO:0007669"/>
    <property type="project" value="UniProtKB-SubCell"/>
</dbReference>
<evidence type="ECO:0000256" key="1">
    <source>
        <dbReference type="ARBA" id="ARBA00004323"/>
    </source>
</evidence>
<comment type="subcellular location">
    <subcellularLocation>
        <location evidence="2">Cytoplasm</location>
    </subcellularLocation>
    <subcellularLocation>
        <location evidence="1">Golgi apparatus membrane</location>
        <topology evidence="1">Single-pass type II membrane protein</topology>
    </subcellularLocation>
</comment>
<sequence>MNPANHRTVGGSILNTGGLKKTRSRKCLGGSLEIPRREAQHHHPHCSSKFCTMKPRPLSRDSGTLSEPCIYDKLSESIDILRQSGYRYGMSEREIEKFIKQVLETNEPRREPAQFPVLRAAVKVLVVVCVLLLLVLAFAYAQSLPASGSVSAAERYNWSSPLSHIRLLSLPIAKKYNLHSFHAWWSVSHTLLNCSGCSSVSAVLEISTLINTDSVHKHTQPVLVKGGASMCVRRQQLEELHSSHSASLTVLMEEREEVMSGQEVTSQVFPQGLANFSLLWSGEPGSREDVFHSLFPSALLCPLAQSVVRTVQRCRVTHSTSSQSRGECVLGWLLVGEGSPTVRVLPHQHCQTHCSSFNLWLEPGDLVYTDPHFWQLELFPGRGENIVCDGSGVSDSGVLPSALHCV</sequence>
<keyword evidence="11" id="KW-1185">Reference proteome</keyword>
<keyword evidence="6 9" id="KW-1133">Transmembrane helix</keyword>
<keyword evidence="8 9" id="KW-0472">Membrane</keyword>
<reference evidence="10 11" key="1">
    <citation type="submission" date="2021-06" db="EMBL/GenBank/DDBJ databases">
        <title>Chromosome-level genome assembly of the red-tail catfish (Hemibagrus wyckioides).</title>
        <authorList>
            <person name="Shao F."/>
        </authorList>
    </citation>
    <scope>NUCLEOTIDE SEQUENCE [LARGE SCALE GENOMIC DNA]</scope>
    <source>
        <strain evidence="10">EC202008001</strain>
        <tissue evidence="10">Blood</tissue>
    </source>
</reference>
<protein>
    <submittedName>
        <fullName evidence="10">Uncharacterized protein</fullName>
    </submittedName>
</protein>
<proteinExistence type="predicted"/>
<dbReference type="AlphaFoldDB" id="A0A9D3NEE3"/>
<keyword evidence="3" id="KW-0963">Cytoplasm</keyword>
<keyword evidence="4 9" id="KW-0812">Transmembrane</keyword>
<dbReference type="Proteomes" id="UP000824219">
    <property type="component" value="Linkage Group LG21"/>
</dbReference>
<evidence type="ECO:0000256" key="7">
    <source>
        <dbReference type="ARBA" id="ARBA00023034"/>
    </source>
</evidence>
<feature type="transmembrane region" description="Helical" evidence="9">
    <location>
        <begin position="120"/>
        <end position="141"/>
    </location>
</feature>
<evidence type="ECO:0000256" key="2">
    <source>
        <dbReference type="ARBA" id="ARBA00004496"/>
    </source>
</evidence>
<organism evidence="10 11">
    <name type="scientific">Hemibagrus wyckioides</name>
    <dbReference type="NCBI Taxonomy" id="337641"/>
    <lineage>
        <taxon>Eukaryota</taxon>
        <taxon>Metazoa</taxon>
        <taxon>Chordata</taxon>
        <taxon>Craniata</taxon>
        <taxon>Vertebrata</taxon>
        <taxon>Euteleostomi</taxon>
        <taxon>Actinopterygii</taxon>
        <taxon>Neopterygii</taxon>
        <taxon>Teleostei</taxon>
        <taxon>Ostariophysi</taxon>
        <taxon>Siluriformes</taxon>
        <taxon>Bagridae</taxon>
        <taxon>Hemibagrus</taxon>
    </lineage>
</organism>
<evidence type="ECO:0000313" key="11">
    <source>
        <dbReference type="Proteomes" id="UP000824219"/>
    </source>
</evidence>
<evidence type="ECO:0000256" key="3">
    <source>
        <dbReference type="ARBA" id="ARBA00022490"/>
    </source>
</evidence>
<name>A0A9D3NEE3_9TELE</name>
<accession>A0A9D3NEE3</accession>
<comment type="caution">
    <text evidence="10">The sequence shown here is derived from an EMBL/GenBank/DDBJ whole genome shotgun (WGS) entry which is preliminary data.</text>
</comment>
<evidence type="ECO:0000256" key="4">
    <source>
        <dbReference type="ARBA" id="ARBA00022692"/>
    </source>
</evidence>
<dbReference type="PANTHER" id="PTHR35259">
    <property type="entry name" value="BOMBESIN RECEPTOR-ACTIVATED PROTEIN C6ORF89"/>
    <property type="match status" value="1"/>
</dbReference>
<keyword evidence="5" id="KW-0735">Signal-anchor</keyword>
<dbReference type="PANTHER" id="PTHR35259:SF1">
    <property type="entry name" value="BOMBESIN RECEPTOR-ACTIVATED PROTEIN C6ORF89"/>
    <property type="match status" value="1"/>
</dbReference>